<comment type="caution">
    <text evidence="2">The sequence shown here is derived from an EMBL/GenBank/DDBJ whole genome shotgun (WGS) entry which is preliminary data.</text>
</comment>
<dbReference type="InterPro" id="IPR000180">
    <property type="entry name" value="Dipep_AS"/>
</dbReference>
<dbReference type="Pfam" id="PF01244">
    <property type="entry name" value="Peptidase_M19"/>
    <property type="match status" value="1"/>
</dbReference>
<gene>
    <name evidence="2" type="ORF">H8K55_06985</name>
</gene>
<sequence>MKLLRRQYSLTALCSGLLLTACAATVSAQTMPVGADVKLWQQALKIHRSAIIVDGHNDIPTPLVDEDFNLATNSVGVWHKDGDPFHTDLARIKASGVTAEFFSIYVSGDTLKTGGAMHRAMDMIDSRNREVERHPQALSACTTAAEIRQAKKQQKTCAMMGIEGGYVIENSLYALRNFYRLGVRYMTLTHNVSHAWADAHNDVPKNNGLSPFGKDVVREMNRLGMLVDISHVSEKVMNDVLDISTAPVIASHSGARGVNDHTRNVPDAVLKRLVKNGGVVMINFFPVFLDARTQAEYQQRDTKLKAELEALQVQFKDNPEARALAERQLYAAHPIYIGDYTRIVDHIDHIKKIAGIDHIGIGADYDGIPMLPKGMQGMEDLVLVSYEMLRRGYTEFEIKQVLGENFLRALSKAEKVANIQNRKISGEGSLSKLK</sequence>
<dbReference type="RefSeq" id="WP_186941356.1">
    <property type="nucleotide sequence ID" value="NZ_JACOGA010000005.1"/>
</dbReference>
<dbReference type="InterPro" id="IPR032466">
    <property type="entry name" value="Metal_Hydrolase"/>
</dbReference>
<dbReference type="PROSITE" id="PS00869">
    <property type="entry name" value="RENAL_DIPEPTIDASE_1"/>
    <property type="match status" value="1"/>
</dbReference>
<reference evidence="2 3" key="1">
    <citation type="submission" date="2020-08" db="EMBL/GenBank/DDBJ databases">
        <title>Novel species isolated from subtropical streams in China.</title>
        <authorList>
            <person name="Lu H."/>
        </authorList>
    </citation>
    <scope>NUCLEOTIDE SEQUENCE [LARGE SCALE GENOMIC DNA]</scope>
    <source>
        <strain evidence="2 3">LX15W</strain>
    </source>
</reference>
<dbReference type="PANTHER" id="PTHR10443">
    <property type="entry name" value="MICROSOMAL DIPEPTIDASE"/>
    <property type="match status" value="1"/>
</dbReference>
<dbReference type="Proteomes" id="UP000624279">
    <property type="component" value="Unassembled WGS sequence"/>
</dbReference>
<evidence type="ECO:0000256" key="1">
    <source>
        <dbReference type="SAM" id="SignalP"/>
    </source>
</evidence>
<evidence type="ECO:0000313" key="2">
    <source>
        <dbReference type="EMBL" id="MBC3873323.1"/>
    </source>
</evidence>
<name>A0ABR6Y9R9_9BURK</name>
<protein>
    <submittedName>
        <fullName evidence="2">Membrane dipeptidase</fullName>
    </submittedName>
</protein>
<dbReference type="InterPro" id="IPR008257">
    <property type="entry name" value="Pept_M19"/>
</dbReference>
<feature type="signal peptide" evidence="1">
    <location>
        <begin position="1"/>
        <end position="23"/>
    </location>
</feature>
<proteinExistence type="predicted"/>
<organism evidence="2 3">
    <name type="scientific">Undibacterium flavidum</name>
    <dbReference type="NCBI Taxonomy" id="2762297"/>
    <lineage>
        <taxon>Bacteria</taxon>
        <taxon>Pseudomonadati</taxon>
        <taxon>Pseudomonadota</taxon>
        <taxon>Betaproteobacteria</taxon>
        <taxon>Burkholderiales</taxon>
        <taxon>Oxalobacteraceae</taxon>
        <taxon>Undibacterium</taxon>
    </lineage>
</organism>
<dbReference type="PROSITE" id="PS51365">
    <property type="entry name" value="RENAL_DIPEPTIDASE_2"/>
    <property type="match status" value="1"/>
</dbReference>
<keyword evidence="1" id="KW-0732">Signal</keyword>
<keyword evidence="3" id="KW-1185">Reference proteome</keyword>
<accession>A0ABR6Y9R9</accession>
<feature type="chain" id="PRO_5046228416" evidence="1">
    <location>
        <begin position="24"/>
        <end position="434"/>
    </location>
</feature>
<dbReference type="PROSITE" id="PS51257">
    <property type="entry name" value="PROKAR_LIPOPROTEIN"/>
    <property type="match status" value="1"/>
</dbReference>
<dbReference type="SUPFAM" id="SSF51556">
    <property type="entry name" value="Metallo-dependent hydrolases"/>
    <property type="match status" value="1"/>
</dbReference>
<dbReference type="Gene3D" id="3.20.20.140">
    <property type="entry name" value="Metal-dependent hydrolases"/>
    <property type="match status" value="1"/>
</dbReference>
<dbReference type="CDD" id="cd01301">
    <property type="entry name" value="rDP_like"/>
    <property type="match status" value="1"/>
</dbReference>
<evidence type="ECO:0000313" key="3">
    <source>
        <dbReference type="Proteomes" id="UP000624279"/>
    </source>
</evidence>
<dbReference type="PANTHER" id="PTHR10443:SF12">
    <property type="entry name" value="DIPEPTIDASE"/>
    <property type="match status" value="1"/>
</dbReference>
<dbReference type="EMBL" id="JACOGA010000005">
    <property type="protein sequence ID" value="MBC3873323.1"/>
    <property type="molecule type" value="Genomic_DNA"/>
</dbReference>